<feature type="compositionally biased region" description="Basic and acidic residues" evidence="1">
    <location>
        <begin position="28"/>
        <end position="43"/>
    </location>
</feature>
<evidence type="ECO:0000313" key="5">
    <source>
        <dbReference type="EMBL" id="MCA6075181.1"/>
    </source>
</evidence>
<dbReference type="PANTHER" id="PTHR38478:SF1">
    <property type="entry name" value="ZINC DEPENDENT METALLOPROTEASE DOMAIN LIPOPROTEIN"/>
    <property type="match status" value="1"/>
</dbReference>
<evidence type="ECO:0000259" key="2">
    <source>
        <dbReference type="Pfam" id="PF16313"/>
    </source>
</evidence>
<proteinExistence type="predicted"/>
<dbReference type="Pfam" id="PF17162">
    <property type="entry name" value="DUF5118"/>
    <property type="match status" value="1"/>
</dbReference>
<evidence type="ECO:0000259" key="4">
    <source>
        <dbReference type="Pfam" id="PF17162"/>
    </source>
</evidence>
<comment type="caution">
    <text evidence="5">The sequence shown here is derived from an EMBL/GenBank/DDBJ whole genome shotgun (WGS) entry which is preliminary data.</text>
</comment>
<accession>A0A9X1KZW9</accession>
<dbReference type="EMBL" id="JAIXNE010000002">
    <property type="protein sequence ID" value="MCA6075181.1"/>
    <property type="molecule type" value="Genomic_DNA"/>
</dbReference>
<dbReference type="GO" id="GO:0008237">
    <property type="term" value="F:metallopeptidase activity"/>
    <property type="evidence" value="ECO:0007669"/>
    <property type="project" value="UniProtKB-KW"/>
</dbReference>
<dbReference type="EMBL" id="JAIXNE010000003">
    <property type="protein sequence ID" value="MCA6076358.1"/>
    <property type="molecule type" value="Genomic_DNA"/>
</dbReference>
<evidence type="ECO:0000259" key="3">
    <source>
        <dbReference type="Pfam" id="PF17148"/>
    </source>
</evidence>
<dbReference type="Proteomes" id="UP001139409">
    <property type="component" value="Unassembled WGS sequence"/>
</dbReference>
<organism evidence="5 8">
    <name type="scientific">Fulvivirga sedimenti</name>
    <dbReference type="NCBI Taxonomy" id="2879465"/>
    <lineage>
        <taxon>Bacteria</taxon>
        <taxon>Pseudomonadati</taxon>
        <taxon>Bacteroidota</taxon>
        <taxon>Cytophagia</taxon>
        <taxon>Cytophagales</taxon>
        <taxon>Fulvivirgaceae</taxon>
        <taxon>Fulvivirga</taxon>
    </lineage>
</organism>
<gene>
    <name evidence="5" type="ORF">LDX50_09885</name>
    <name evidence="6" type="ORF">LDX50_15855</name>
    <name evidence="7" type="ORF">LDX50_21575</name>
</gene>
<dbReference type="EMBL" id="JAIXNE010000004">
    <property type="protein sequence ID" value="MCA6077486.1"/>
    <property type="molecule type" value="Genomic_DNA"/>
</dbReference>
<dbReference type="InterPro" id="IPR032534">
    <property type="entry name" value="EcxA_zinc-bd"/>
</dbReference>
<dbReference type="InterPro" id="IPR033413">
    <property type="entry name" value="DUF5117"/>
</dbReference>
<keyword evidence="5" id="KW-0645">Protease</keyword>
<dbReference type="PANTHER" id="PTHR38478">
    <property type="entry name" value="PEPTIDASE M1A AND M12B"/>
    <property type="match status" value="1"/>
</dbReference>
<dbReference type="SUPFAM" id="SSF55486">
    <property type="entry name" value="Metalloproteases ('zincins'), catalytic domain"/>
    <property type="match status" value="1"/>
</dbReference>
<dbReference type="Pfam" id="PF17148">
    <property type="entry name" value="DUF5117"/>
    <property type="match status" value="1"/>
</dbReference>
<keyword evidence="5" id="KW-0378">Hydrolase</keyword>
<name>A0A9X1KZW9_9BACT</name>
<dbReference type="InterPro" id="IPR034032">
    <property type="entry name" value="Zn_MMP-like_bac"/>
</dbReference>
<feature type="domain" description="DUF5118" evidence="4">
    <location>
        <begin position="46"/>
        <end position="94"/>
    </location>
</feature>
<feature type="domain" description="EcxA zinc-binding" evidence="2">
    <location>
        <begin position="426"/>
        <end position="732"/>
    </location>
</feature>
<evidence type="ECO:0000313" key="6">
    <source>
        <dbReference type="EMBL" id="MCA6076358.1"/>
    </source>
</evidence>
<evidence type="ECO:0000313" key="7">
    <source>
        <dbReference type="EMBL" id="MCA6077486.1"/>
    </source>
</evidence>
<dbReference type="RefSeq" id="WP_225698286.1">
    <property type="nucleotide sequence ID" value="NZ_JAIXNE010000002.1"/>
</dbReference>
<feature type="domain" description="DUF5117" evidence="3">
    <location>
        <begin position="109"/>
        <end position="293"/>
    </location>
</feature>
<dbReference type="InterPro" id="IPR033428">
    <property type="entry name" value="DUF5118"/>
</dbReference>
<sequence>MQRIFTLLLVLLLISPAGFGQKKKKKKDKDAPAAEAPKKKNDSPFKPYSEIVTKDAITDEGLFTTHKVKDNYYFEISDSLMEREILVISRISGTVENLNFGGAGMKARGQQVIRWQRKDNQLLLRSVSHNSVASEETPIYQSVRNNNFEPVIATFDIKALSKDSAAYVIDVADLFTSDVEMIGALNDNQRKQFQVRGVDKKRSLIMSWKSFPLNTEVRHILTYNAGNPPANGNTGTLSIEMNQSMVLLPKKPMTPRLYDERVGFFSVSQIDYGLDEQKATQRRYITRWRLEPSDLEAYKRGELVEPKKQIVYYIDPATPTKWRPYIKQGIEDWQKAFEAAGFKNAIIAKDPPTKEEDPDWSPEDVRYSVVRYTANPIQNAQGPHVHDPRSGEIIESDIIWYHNVMNLLRNWYFVQTAAVNEKARKVKFDDAVMGDLIRFVSAHEVGHTLGFPHNMGGSYSYPVDSLRSPSFTARMGTAPSIMDYARFNYVAQPGDNAALYPQIGVYDKWAVKWGYTYFPETTDPDSEEATLDGWVKEHSGDQMYWYGRQTFNPVDPRAQTEDLGNDAMLSSSYGVANLKRIVPNLIEWTTTEGKNYDDLNEIYGQVIGQWNRYNGHVRNNIGGLYETFKTADQDGAVYEFVPKEKQKRAMTWLQENTFATPTWMLERDIIDRIEGVGSVERISNAQENTLNQVLDPARLERMFENEAMNGSDAYTPIEMMSDLRNGIWSELRSGSTIDIYRRNLQRAYIARMHYLMTEEPSGRFGGSVDMEKSDIRPLVRAELKTLRTQVRNGLNRTTDRLSRYHLEDAIERIDMILDPNN</sequence>
<keyword evidence="5" id="KW-0482">Metalloprotease</keyword>
<reference evidence="5" key="1">
    <citation type="submission" date="2021-09" db="EMBL/GenBank/DDBJ databases">
        <title>Fulvivirga sp. isolated from coastal sediment.</title>
        <authorList>
            <person name="Yu H."/>
        </authorList>
    </citation>
    <scope>NUCLEOTIDE SEQUENCE</scope>
    <source>
        <strain evidence="5">1062</strain>
    </source>
</reference>
<keyword evidence="8" id="KW-1185">Reference proteome</keyword>
<protein>
    <submittedName>
        <fullName evidence="5">Zinc-dependent metalloprotease</fullName>
    </submittedName>
</protein>
<dbReference type="AlphaFoldDB" id="A0A9X1KZW9"/>
<evidence type="ECO:0000313" key="8">
    <source>
        <dbReference type="Proteomes" id="UP001139409"/>
    </source>
</evidence>
<dbReference type="Pfam" id="PF16313">
    <property type="entry name" value="DUF4953"/>
    <property type="match status" value="1"/>
</dbReference>
<feature type="region of interest" description="Disordered" evidence="1">
    <location>
        <begin position="22"/>
        <end position="46"/>
    </location>
</feature>
<dbReference type="CDD" id="cd04276">
    <property type="entry name" value="ZnMc_MMP_like_2"/>
    <property type="match status" value="1"/>
</dbReference>
<evidence type="ECO:0000256" key="1">
    <source>
        <dbReference type="SAM" id="MobiDB-lite"/>
    </source>
</evidence>